<dbReference type="Proteomes" id="UP000824469">
    <property type="component" value="Unassembled WGS sequence"/>
</dbReference>
<evidence type="ECO:0000256" key="1">
    <source>
        <dbReference type="SAM" id="MobiDB-lite"/>
    </source>
</evidence>
<feature type="non-terminal residue" evidence="2">
    <location>
        <position position="97"/>
    </location>
</feature>
<proteinExistence type="predicted"/>
<accession>A0AA38GUW4</accession>
<evidence type="ECO:0000313" key="2">
    <source>
        <dbReference type="EMBL" id="KAH9329446.1"/>
    </source>
</evidence>
<sequence>VHVGTLFEETADPNQATKSSQAREEEDTPNPKEEYILAMGVNKINSEALNHEQVAQEVVVFFPTSSLQKSNFLDKFELTSFMFDDEVIHDEKISDLK</sequence>
<dbReference type="AlphaFoldDB" id="A0AA38GUW4"/>
<gene>
    <name evidence="2" type="ORF">KI387_001554</name>
</gene>
<protein>
    <submittedName>
        <fullName evidence="2">Uncharacterized protein</fullName>
    </submittedName>
</protein>
<name>A0AA38GUW4_TAXCH</name>
<comment type="caution">
    <text evidence="2">The sequence shown here is derived from an EMBL/GenBank/DDBJ whole genome shotgun (WGS) entry which is preliminary data.</text>
</comment>
<feature type="region of interest" description="Disordered" evidence="1">
    <location>
        <begin position="1"/>
        <end position="33"/>
    </location>
</feature>
<dbReference type="EMBL" id="JAHRHJ020000001">
    <property type="protein sequence ID" value="KAH9329446.1"/>
    <property type="molecule type" value="Genomic_DNA"/>
</dbReference>
<reference evidence="2 3" key="1">
    <citation type="journal article" date="2021" name="Nat. Plants">
        <title>The Taxus genome provides insights into paclitaxel biosynthesis.</title>
        <authorList>
            <person name="Xiong X."/>
            <person name="Gou J."/>
            <person name="Liao Q."/>
            <person name="Li Y."/>
            <person name="Zhou Q."/>
            <person name="Bi G."/>
            <person name="Li C."/>
            <person name="Du R."/>
            <person name="Wang X."/>
            <person name="Sun T."/>
            <person name="Guo L."/>
            <person name="Liang H."/>
            <person name="Lu P."/>
            <person name="Wu Y."/>
            <person name="Zhang Z."/>
            <person name="Ro D.K."/>
            <person name="Shang Y."/>
            <person name="Huang S."/>
            <person name="Yan J."/>
        </authorList>
    </citation>
    <scope>NUCLEOTIDE SEQUENCE [LARGE SCALE GENOMIC DNA]</scope>
    <source>
        <strain evidence="2">Ta-2019</strain>
    </source>
</reference>
<keyword evidence="3" id="KW-1185">Reference proteome</keyword>
<feature type="non-terminal residue" evidence="2">
    <location>
        <position position="1"/>
    </location>
</feature>
<organism evidence="2 3">
    <name type="scientific">Taxus chinensis</name>
    <name type="common">Chinese yew</name>
    <name type="synonym">Taxus wallichiana var. chinensis</name>
    <dbReference type="NCBI Taxonomy" id="29808"/>
    <lineage>
        <taxon>Eukaryota</taxon>
        <taxon>Viridiplantae</taxon>
        <taxon>Streptophyta</taxon>
        <taxon>Embryophyta</taxon>
        <taxon>Tracheophyta</taxon>
        <taxon>Spermatophyta</taxon>
        <taxon>Pinopsida</taxon>
        <taxon>Pinidae</taxon>
        <taxon>Conifers II</taxon>
        <taxon>Cupressales</taxon>
        <taxon>Taxaceae</taxon>
        <taxon>Taxus</taxon>
    </lineage>
</organism>
<evidence type="ECO:0000313" key="3">
    <source>
        <dbReference type="Proteomes" id="UP000824469"/>
    </source>
</evidence>